<sequence length="520" mass="55323">MTISASTSRPTTYSGHSSTTPPEPSVEIKYKRPDSDAFTAASRPSPAGRIGEKNYINNEVLFQDKNVKISQDFEFAATKKGDVSLISTQIVLETGNRADNIHITKGTDGKLLATVNAKAYTLQLHARPDLGQFQPLHIKTHGGNDSVVIAPDVTTPLIRIDLGAGNDYAHAGGATTQIRGGAGDDYIVMGSGRGAASGEDGNDLLVAGSGSTALYGGNGNDRMYAVTPLAKGMVHMDGGNGDDTMVARKRHAVMHGGGGNNLMVSHDSAVIYSGRGSNRVRSYHDNTTIYAKPSDNVVSSLNSRRIDVEPSNAGKKAFRVEGSAEFKQNFEDNLELLRMSPTGQGVLQKADELAEQNNAPITLRELSARDDMLYGFNNTSIGQHLEAGGDLDSLTLSQQGFIVDGQPGAKADRGTILYNPLSMYNETSSPITGLAHEMAHAFNGATGTFVPGNTADSANNNTEEPNLERQAVGLQTTSAPFDFDGDPNTAPTTTNPPPFTENALKREMGLPLRKRVFENP</sequence>
<evidence type="ECO:0000313" key="3">
    <source>
        <dbReference type="EMBL" id="SDV12051.1"/>
    </source>
</evidence>
<dbReference type="Pfam" id="PF00353">
    <property type="entry name" value="HemolysinCabind"/>
    <property type="match status" value="1"/>
</dbReference>
<dbReference type="Proteomes" id="UP000182085">
    <property type="component" value="Chromosome I"/>
</dbReference>
<protein>
    <submittedName>
        <fullName evidence="3">Effector protein</fullName>
    </submittedName>
</protein>
<dbReference type="EMBL" id="LT629801">
    <property type="protein sequence ID" value="SDV12051.1"/>
    <property type="molecule type" value="Genomic_DNA"/>
</dbReference>
<keyword evidence="1" id="KW-0106">Calcium</keyword>
<dbReference type="AlphaFoldDB" id="A0AAE8L0E5"/>
<gene>
    <name evidence="3" type="ORF">SAMN04490209_3563</name>
</gene>
<dbReference type="Pfam" id="PF14891">
    <property type="entry name" value="Peptidase_M91"/>
    <property type="match status" value="1"/>
</dbReference>
<dbReference type="SUPFAM" id="SSF51120">
    <property type="entry name" value="beta-Roll"/>
    <property type="match status" value="1"/>
</dbReference>
<organism evidence="3 4">
    <name type="scientific">Pseudomonas rhodesiae</name>
    <dbReference type="NCBI Taxonomy" id="76760"/>
    <lineage>
        <taxon>Bacteria</taxon>
        <taxon>Pseudomonadati</taxon>
        <taxon>Pseudomonadota</taxon>
        <taxon>Gammaproteobacteria</taxon>
        <taxon>Pseudomonadales</taxon>
        <taxon>Pseudomonadaceae</taxon>
        <taxon>Pseudomonas</taxon>
    </lineage>
</organism>
<dbReference type="RefSeq" id="WP_080761404.1">
    <property type="nucleotide sequence ID" value="NZ_BAAAEG010000001.1"/>
</dbReference>
<name>A0AAE8L0E5_9PSED</name>
<evidence type="ECO:0000256" key="2">
    <source>
        <dbReference type="SAM" id="MobiDB-lite"/>
    </source>
</evidence>
<evidence type="ECO:0000256" key="1">
    <source>
        <dbReference type="ARBA" id="ARBA00022837"/>
    </source>
</evidence>
<reference evidence="3 4" key="1">
    <citation type="submission" date="2016-10" db="EMBL/GenBank/DDBJ databases">
        <authorList>
            <person name="Varghese N."/>
            <person name="Submissions S."/>
        </authorList>
    </citation>
    <scope>NUCLEOTIDE SEQUENCE [LARGE SCALE GENOMIC DNA]</scope>
    <source>
        <strain evidence="3 4">BS2777</strain>
    </source>
</reference>
<keyword evidence="4" id="KW-1185">Reference proteome</keyword>
<feature type="compositionally biased region" description="Basic and acidic residues" evidence="2">
    <location>
        <begin position="26"/>
        <end position="35"/>
    </location>
</feature>
<dbReference type="InterPro" id="IPR001343">
    <property type="entry name" value="Hemolysn_Ca-bd"/>
</dbReference>
<dbReference type="InterPro" id="IPR028208">
    <property type="entry name" value="Effector_pro_NleD-like"/>
</dbReference>
<feature type="compositionally biased region" description="Polar residues" evidence="2">
    <location>
        <begin position="1"/>
        <end position="20"/>
    </location>
</feature>
<feature type="region of interest" description="Disordered" evidence="2">
    <location>
        <begin position="477"/>
        <end position="520"/>
    </location>
</feature>
<feature type="region of interest" description="Disordered" evidence="2">
    <location>
        <begin position="1"/>
        <end position="50"/>
    </location>
</feature>
<dbReference type="InterPro" id="IPR011049">
    <property type="entry name" value="Serralysin-like_metalloprot_C"/>
</dbReference>
<evidence type="ECO:0000313" key="4">
    <source>
        <dbReference type="Proteomes" id="UP000182085"/>
    </source>
</evidence>
<accession>A0AAE8L0E5</accession>
<proteinExistence type="predicted"/>
<dbReference type="Gene3D" id="2.160.20.160">
    <property type="match status" value="1"/>
</dbReference>
<dbReference type="PRINTS" id="PR00313">
    <property type="entry name" value="CABNDNGRPT"/>
</dbReference>